<gene>
    <name evidence="2" type="ORF">H9Q19_00270</name>
</gene>
<evidence type="ECO:0000256" key="1">
    <source>
        <dbReference type="SAM" id="Phobius"/>
    </source>
</evidence>
<feature type="transmembrane region" description="Helical" evidence="1">
    <location>
        <begin position="71"/>
        <end position="89"/>
    </location>
</feature>
<sequence length="97" mass="10200">MSCMANVKEVCSGLGRVDFSKDAVPSFKKKEHLCASITRVVLCALVAIMAIASIIVGCICCAAGGTSLYCGLLTIALSLLGVSWAAIVLRRMFDKKS</sequence>
<keyword evidence="1" id="KW-0812">Transmembrane</keyword>
<name>A0ABX8CDQ5_9CHLA</name>
<dbReference type="GeneID" id="301704022"/>
<evidence type="ECO:0000313" key="3">
    <source>
        <dbReference type="Proteomes" id="UP000680625"/>
    </source>
</evidence>
<proteinExistence type="predicted"/>
<feature type="transmembrane region" description="Helical" evidence="1">
    <location>
        <begin position="40"/>
        <end position="65"/>
    </location>
</feature>
<evidence type="ECO:0008006" key="4">
    <source>
        <dbReference type="Google" id="ProtNLM"/>
    </source>
</evidence>
<accession>A0ABX8CDQ5</accession>
<evidence type="ECO:0000313" key="2">
    <source>
        <dbReference type="EMBL" id="QVE49144.1"/>
    </source>
</evidence>
<organism evidence="2 3">
    <name type="scientific">Chlamydia crocodili</name>
    <dbReference type="NCBI Taxonomy" id="2766982"/>
    <lineage>
        <taxon>Bacteria</taxon>
        <taxon>Pseudomonadati</taxon>
        <taxon>Chlamydiota</taxon>
        <taxon>Chlamydiia</taxon>
        <taxon>Chlamydiales</taxon>
        <taxon>Chlamydiaceae</taxon>
        <taxon>Chlamydia/Chlamydophila group</taxon>
        <taxon>Chlamydia</taxon>
    </lineage>
</organism>
<reference evidence="2 3" key="1">
    <citation type="submission" date="2020-08" db="EMBL/GenBank/DDBJ databases">
        <title>Isolation and characterization of novel Chlamydia from Siamese crocodiles (Crocodylus siamensis).</title>
        <authorList>
            <person name="Sariya L."/>
        </authorList>
    </citation>
    <scope>NUCLEOTIDE SEQUENCE [LARGE SCALE GENOMIC DNA]</scope>
    <source>
        <strain evidence="2 3">No. 12</strain>
    </source>
</reference>
<dbReference type="Proteomes" id="UP000680625">
    <property type="component" value="Chromosome"/>
</dbReference>
<dbReference type="EMBL" id="CP060791">
    <property type="protein sequence ID" value="QVE49144.1"/>
    <property type="molecule type" value="Genomic_DNA"/>
</dbReference>
<dbReference type="RefSeq" id="WP_213241109.1">
    <property type="nucleotide sequence ID" value="NZ_CP060791.1"/>
</dbReference>
<keyword evidence="1" id="KW-1133">Transmembrane helix</keyword>
<keyword evidence="1" id="KW-0472">Membrane</keyword>
<keyword evidence="3" id="KW-1185">Reference proteome</keyword>
<protein>
    <recommendedName>
        <fullName evidence="4">Inclusion membrane protein</fullName>
    </recommendedName>
</protein>